<proteinExistence type="predicted"/>
<reference evidence="1 2" key="1">
    <citation type="submission" date="2015-01" db="EMBL/GenBank/DDBJ databases">
        <title>Vibrio sp. C1 JCM 19231 whole genome shotgun sequence.</title>
        <authorList>
            <person name="Sawabe T."/>
            <person name="Meirelles P."/>
            <person name="Feng G."/>
            <person name="Sayaka M."/>
            <person name="Hattori M."/>
            <person name="Ohkuma M."/>
        </authorList>
    </citation>
    <scope>NUCLEOTIDE SEQUENCE [LARGE SCALE GENOMIC DNA]</scope>
    <source>
        <strain evidence="2">JCM 19231</strain>
    </source>
</reference>
<keyword evidence="2" id="KW-1185">Reference proteome</keyword>
<reference evidence="1 2" key="2">
    <citation type="submission" date="2015-01" db="EMBL/GenBank/DDBJ databases">
        <authorList>
            <consortium name="NBRP consortium"/>
            <person name="Sawabe T."/>
            <person name="Meirelles P."/>
            <person name="Feng G."/>
            <person name="Sayaka M."/>
            <person name="Hattori M."/>
            <person name="Ohkuma M."/>
        </authorList>
    </citation>
    <scope>NUCLEOTIDE SEQUENCE [LARGE SCALE GENOMIC DNA]</scope>
    <source>
        <strain evidence="2">JCM 19231</strain>
    </source>
</reference>
<sequence>MEQVGYGYAALQKDLPNPLRLESLFIGQLKKIDGAATGINIAYKLTGNDNEVVADFFVGLA</sequence>
<name>A0A0B8NXB7_9VIBR</name>
<dbReference type="EMBL" id="BBRZ01000039">
    <property type="protein sequence ID" value="GAM56902.1"/>
    <property type="molecule type" value="Genomic_DNA"/>
</dbReference>
<comment type="caution">
    <text evidence="1">The sequence shown here is derived from an EMBL/GenBank/DDBJ whole genome shotgun (WGS) entry which is preliminary data.</text>
</comment>
<protein>
    <submittedName>
        <fullName evidence="1">Uncharacterized protein</fullName>
    </submittedName>
</protein>
<evidence type="ECO:0000313" key="1">
    <source>
        <dbReference type="EMBL" id="GAM56902.1"/>
    </source>
</evidence>
<gene>
    <name evidence="1" type="ORF">JCM19231_2050</name>
</gene>
<evidence type="ECO:0000313" key="2">
    <source>
        <dbReference type="Proteomes" id="UP000031671"/>
    </source>
</evidence>
<dbReference type="RefSeq" id="WP_261835843.1">
    <property type="nucleotide sequence ID" value="NZ_AP024882.1"/>
</dbReference>
<organism evidence="1 2">
    <name type="scientific">Vibrio ishigakensis</name>
    <dbReference type="NCBI Taxonomy" id="1481914"/>
    <lineage>
        <taxon>Bacteria</taxon>
        <taxon>Pseudomonadati</taxon>
        <taxon>Pseudomonadota</taxon>
        <taxon>Gammaproteobacteria</taxon>
        <taxon>Vibrionales</taxon>
        <taxon>Vibrionaceae</taxon>
        <taxon>Vibrio</taxon>
    </lineage>
</organism>
<dbReference type="AlphaFoldDB" id="A0A0B8NXB7"/>
<accession>A0A0B8NXB7</accession>
<dbReference type="Proteomes" id="UP000031671">
    <property type="component" value="Unassembled WGS sequence"/>
</dbReference>